<dbReference type="Pfam" id="PF01850">
    <property type="entry name" value="PIN"/>
    <property type="match status" value="1"/>
</dbReference>
<dbReference type="InterPro" id="IPR029060">
    <property type="entry name" value="PIN-like_dom_sf"/>
</dbReference>
<dbReference type="AlphaFoldDB" id="A0A8J6P1S0"/>
<feature type="domain" description="PIN" evidence="1">
    <location>
        <begin position="2"/>
        <end position="71"/>
    </location>
</feature>
<sequence length="83" mass="8734">MILLDTNVLIYAFDPDAPFCHWAKETIAEAVAGDGAAINAMSLAEICVGDADPPTAADRIRSWGIEILDVPAAAADVCAKAYR</sequence>
<proteinExistence type="predicted"/>
<reference evidence="2 3" key="1">
    <citation type="submission" date="2020-08" db="EMBL/GenBank/DDBJ databases">
        <title>Bridging the membrane lipid divide: bacteria of the FCB group superphylum have the potential to synthesize archaeal ether lipids.</title>
        <authorList>
            <person name="Villanueva L."/>
            <person name="Von Meijenfeldt F.A.B."/>
            <person name="Westbye A.B."/>
            <person name="Yadav S."/>
            <person name="Hopmans E.C."/>
            <person name="Dutilh B.E."/>
            <person name="Sinninghe Damste J.S."/>
        </authorList>
    </citation>
    <scope>NUCLEOTIDE SEQUENCE [LARGE SCALE GENOMIC DNA]</scope>
    <source>
        <strain evidence="2">NIOZ-UU17</strain>
    </source>
</reference>
<dbReference type="SUPFAM" id="SSF88723">
    <property type="entry name" value="PIN domain-like"/>
    <property type="match status" value="1"/>
</dbReference>
<comment type="caution">
    <text evidence="2">The sequence shown here is derived from an EMBL/GenBank/DDBJ whole genome shotgun (WGS) entry which is preliminary data.</text>
</comment>
<gene>
    <name evidence="2" type="ORF">H8D96_20080</name>
</gene>
<evidence type="ECO:0000313" key="3">
    <source>
        <dbReference type="Proteomes" id="UP000605201"/>
    </source>
</evidence>
<evidence type="ECO:0000313" key="2">
    <source>
        <dbReference type="EMBL" id="MBC8434214.1"/>
    </source>
</evidence>
<dbReference type="EMBL" id="JACNIG010000398">
    <property type="protein sequence ID" value="MBC8434214.1"/>
    <property type="molecule type" value="Genomic_DNA"/>
</dbReference>
<dbReference type="Gene3D" id="3.40.50.1010">
    <property type="entry name" value="5'-nuclease"/>
    <property type="match status" value="1"/>
</dbReference>
<protein>
    <recommendedName>
        <fullName evidence="1">PIN domain-containing protein</fullName>
    </recommendedName>
</protein>
<accession>A0A8J6P1S0</accession>
<dbReference type="InterPro" id="IPR002716">
    <property type="entry name" value="PIN_dom"/>
</dbReference>
<name>A0A8J6P1S0_9BACT</name>
<evidence type="ECO:0000259" key="1">
    <source>
        <dbReference type="Pfam" id="PF01850"/>
    </source>
</evidence>
<dbReference type="Proteomes" id="UP000605201">
    <property type="component" value="Unassembled WGS sequence"/>
</dbReference>
<organism evidence="2 3">
    <name type="scientific">Candidatus Desulfatibia vada</name>
    <dbReference type="NCBI Taxonomy" id="2841696"/>
    <lineage>
        <taxon>Bacteria</taxon>
        <taxon>Pseudomonadati</taxon>
        <taxon>Thermodesulfobacteriota</taxon>
        <taxon>Desulfobacteria</taxon>
        <taxon>Desulfobacterales</taxon>
        <taxon>Desulfobacterales incertae sedis</taxon>
        <taxon>Candidatus Desulfatibia</taxon>
    </lineage>
</organism>